<dbReference type="SUPFAM" id="SSF88946">
    <property type="entry name" value="Sigma2 domain of RNA polymerase sigma factors"/>
    <property type="match status" value="1"/>
</dbReference>
<evidence type="ECO:0000256" key="4">
    <source>
        <dbReference type="ARBA" id="ARBA00023125"/>
    </source>
</evidence>
<evidence type="ECO:0000313" key="10">
    <source>
        <dbReference type="Proteomes" id="UP001501705"/>
    </source>
</evidence>
<keyword evidence="5" id="KW-0804">Transcription</keyword>
<organism evidence="9 10">
    <name type="scientific">Kribbella hippodromi</name>
    <dbReference type="NCBI Taxonomy" id="434347"/>
    <lineage>
        <taxon>Bacteria</taxon>
        <taxon>Bacillati</taxon>
        <taxon>Actinomycetota</taxon>
        <taxon>Actinomycetes</taxon>
        <taxon>Propionibacteriales</taxon>
        <taxon>Kribbellaceae</taxon>
        <taxon>Kribbella</taxon>
    </lineage>
</organism>
<proteinExistence type="inferred from homology"/>
<evidence type="ECO:0000259" key="8">
    <source>
        <dbReference type="Pfam" id="PF08281"/>
    </source>
</evidence>
<gene>
    <name evidence="9" type="ORF">GCM10009804_58270</name>
</gene>
<evidence type="ECO:0000256" key="5">
    <source>
        <dbReference type="ARBA" id="ARBA00023163"/>
    </source>
</evidence>
<dbReference type="SUPFAM" id="SSF88659">
    <property type="entry name" value="Sigma3 and sigma4 domains of RNA polymerase sigma factors"/>
    <property type="match status" value="1"/>
</dbReference>
<dbReference type="EMBL" id="BAAAPH010000022">
    <property type="protein sequence ID" value="GAA1594043.1"/>
    <property type="molecule type" value="Genomic_DNA"/>
</dbReference>
<feature type="domain" description="RNA polymerase sigma factor 70 region 4 type 2" evidence="8">
    <location>
        <begin position="147"/>
        <end position="194"/>
    </location>
</feature>
<evidence type="ECO:0000256" key="3">
    <source>
        <dbReference type="ARBA" id="ARBA00023082"/>
    </source>
</evidence>
<dbReference type="InterPro" id="IPR014284">
    <property type="entry name" value="RNA_pol_sigma-70_dom"/>
</dbReference>
<dbReference type="InterPro" id="IPR036388">
    <property type="entry name" value="WH-like_DNA-bd_sf"/>
</dbReference>
<dbReference type="InterPro" id="IPR013249">
    <property type="entry name" value="RNA_pol_sigma70_r4_t2"/>
</dbReference>
<dbReference type="PANTHER" id="PTHR43133:SF52">
    <property type="entry name" value="ECF RNA POLYMERASE SIGMA FACTOR SIGL"/>
    <property type="match status" value="1"/>
</dbReference>
<feature type="domain" description="RNA polymerase sigma-70 region 2" evidence="7">
    <location>
        <begin position="41"/>
        <end position="108"/>
    </location>
</feature>
<sequence>MTMTDTAGASAEDRPPPEATSPGAERPELTGPAIAGEFTRLFDQHAVPMHRYLARRVGAEQAHDLVSETFLTAFKQRDTYDPEKAAVKAWLYGIATNLARRYVRDEVRGLRATARAGRREPGDLVAHDGRVAERVDAQELARRIAPAIADLSDGDRDVLLLTSWAGLTTVEVADALGIPAGTVRSRLHRVRRQLTNLTTSAEASDHD</sequence>
<dbReference type="InterPro" id="IPR007627">
    <property type="entry name" value="RNA_pol_sigma70_r2"/>
</dbReference>
<dbReference type="InterPro" id="IPR039425">
    <property type="entry name" value="RNA_pol_sigma-70-like"/>
</dbReference>
<accession>A0ABN2E258</accession>
<evidence type="ECO:0000256" key="6">
    <source>
        <dbReference type="SAM" id="MobiDB-lite"/>
    </source>
</evidence>
<keyword evidence="2" id="KW-0805">Transcription regulation</keyword>
<dbReference type="Gene3D" id="1.10.1740.10">
    <property type="match status" value="1"/>
</dbReference>
<dbReference type="InterPro" id="IPR013324">
    <property type="entry name" value="RNA_pol_sigma_r3/r4-like"/>
</dbReference>
<comment type="caution">
    <text evidence="9">The sequence shown here is derived from an EMBL/GenBank/DDBJ whole genome shotgun (WGS) entry which is preliminary data.</text>
</comment>
<dbReference type="Pfam" id="PF08281">
    <property type="entry name" value="Sigma70_r4_2"/>
    <property type="match status" value="1"/>
</dbReference>
<feature type="region of interest" description="Disordered" evidence="6">
    <location>
        <begin position="1"/>
        <end position="30"/>
    </location>
</feature>
<reference evidence="9 10" key="1">
    <citation type="journal article" date="2019" name="Int. J. Syst. Evol. Microbiol.">
        <title>The Global Catalogue of Microorganisms (GCM) 10K type strain sequencing project: providing services to taxonomists for standard genome sequencing and annotation.</title>
        <authorList>
            <consortium name="The Broad Institute Genomics Platform"/>
            <consortium name="The Broad Institute Genome Sequencing Center for Infectious Disease"/>
            <person name="Wu L."/>
            <person name="Ma J."/>
        </authorList>
    </citation>
    <scope>NUCLEOTIDE SEQUENCE [LARGE SCALE GENOMIC DNA]</scope>
    <source>
        <strain evidence="9 10">JCM 15572</strain>
    </source>
</reference>
<dbReference type="Gene3D" id="1.10.10.10">
    <property type="entry name" value="Winged helix-like DNA-binding domain superfamily/Winged helix DNA-binding domain"/>
    <property type="match status" value="1"/>
</dbReference>
<dbReference type="Proteomes" id="UP001501705">
    <property type="component" value="Unassembled WGS sequence"/>
</dbReference>
<protein>
    <submittedName>
        <fullName evidence="9">Sigma-70 family RNA polymerase sigma factor</fullName>
    </submittedName>
</protein>
<keyword evidence="10" id="KW-1185">Reference proteome</keyword>
<evidence type="ECO:0000256" key="2">
    <source>
        <dbReference type="ARBA" id="ARBA00023015"/>
    </source>
</evidence>
<dbReference type="InterPro" id="IPR013325">
    <property type="entry name" value="RNA_pol_sigma_r2"/>
</dbReference>
<dbReference type="Pfam" id="PF04542">
    <property type="entry name" value="Sigma70_r2"/>
    <property type="match status" value="1"/>
</dbReference>
<evidence type="ECO:0000256" key="1">
    <source>
        <dbReference type="ARBA" id="ARBA00010641"/>
    </source>
</evidence>
<evidence type="ECO:0000259" key="7">
    <source>
        <dbReference type="Pfam" id="PF04542"/>
    </source>
</evidence>
<name>A0ABN2E258_9ACTN</name>
<keyword evidence="3" id="KW-0731">Sigma factor</keyword>
<dbReference type="CDD" id="cd06171">
    <property type="entry name" value="Sigma70_r4"/>
    <property type="match status" value="1"/>
</dbReference>
<comment type="similarity">
    <text evidence="1">Belongs to the sigma-70 factor family. ECF subfamily.</text>
</comment>
<keyword evidence="4" id="KW-0238">DNA-binding</keyword>
<dbReference type="PANTHER" id="PTHR43133">
    <property type="entry name" value="RNA POLYMERASE ECF-TYPE SIGMA FACTO"/>
    <property type="match status" value="1"/>
</dbReference>
<dbReference type="NCBIfam" id="TIGR02937">
    <property type="entry name" value="sigma70-ECF"/>
    <property type="match status" value="1"/>
</dbReference>
<evidence type="ECO:0000313" key="9">
    <source>
        <dbReference type="EMBL" id="GAA1594043.1"/>
    </source>
</evidence>